<evidence type="ECO:0000313" key="7">
    <source>
        <dbReference type="EMBL" id="KAJ2897882.1"/>
    </source>
</evidence>
<feature type="zinc finger region" description="C3H1-type" evidence="4">
    <location>
        <begin position="399"/>
        <end position="427"/>
    </location>
</feature>
<dbReference type="GO" id="GO:0008270">
    <property type="term" value="F:zinc ion binding"/>
    <property type="evidence" value="ECO:0007669"/>
    <property type="project" value="UniProtKB-KW"/>
</dbReference>
<evidence type="ECO:0000259" key="6">
    <source>
        <dbReference type="PROSITE" id="PS50103"/>
    </source>
</evidence>
<dbReference type="InterPro" id="IPR000571">
    <property type="entry name" value="Znf_CCCH"/>
</dbReference>
<evidence type="ECO:0000256" key="4">
    <source>
        <dbReference type="PROSITE-ProRule" id="PRU00723"/>
    </source>
</evidence>
<reference evidence="7" key="1">
    <citation type="submission" date="2022-07" db="EMBL/GenBank/DDBJ databases">
        <title>Draft genome sequence of Zalerion maritima ATCC 34329, a (micro)plastics degrading marine fungus.</title>
        <authorList>
            <person name="Paco A."/>
            <person name="Goncalves M.F.M."/>
            <person name="Rocha-Santos T.A.P."/>
            <person name="Alves A."/>
        </authorList>
    </citation>
    <scope>NUCLEOTIDE SEQUENCE</scope>
    <source>
        <strain evidence="7">ATCC 34329</strain>
    </source>
</reference>
<proteinExistence type="predicted"/>
<keyword evidence="8" id="KW-1185">Reference proteome</keyword>
<protein>
    <recommendedName>
        <fullName evidence="6">C3H1-type domain-containing protein</fullName>
    </recommendedName>
</protein>
<organism evidence="7 8">
    <name type="scientific">Zalerion maritima</name>
    <dbReference type="NCBI Taxonomy" id="339359"/>
    <lineage>
        <taxon>Eukaryota</taxon>
        <taxon>Fungi</taxon>
        <taxon>Dikarya</taxon>
        <taxon>Ascomycota</taxon>
        <taxon>Pezizomycotina</taxon>
        <taxon>Sordariomycetes</taxon>
        <taxon>Lulworthiomycetidae</taxon>
        <taxon>Lulworthiales</taxon>
        <taxon>Lulworthiaceae</taxon>
        <taxon>Zalerion</taxon>
    </lineage>
</organism>
<feature type="region of interest" description="Disordered" evidence="5">
    <location>
        <begin position="1"/>
        <end position="102"/>
    </location>
</feature>
<feature type="compositionally biased region" description="Basic residues" evidence="5">
    <location>
        <begin position="367"/>
        <end position="376"/>
    </location>
</feature>
<feature type="compositionally biased region" description="Polar residues" evidence="5">
    <location>
        <begin position="79"/>
        <end position="98"/>
    </location>
</feature>
<evidence type="ECO:0000256" key="5">
    <source>
        <dbReference type="SAM" id="MobiDB-lite"/>
    </source>
</evidence>
<feature type="compositionally biased region" description="Low complexity" evidence="5">
    <location>
        <begin position="1"/>
        <end position="33"/>
    </location>
</feature>
<feature type="region of interest" description="Disordered" evidence="5">
    <location>
        <begin position="247"/>
        <end position="291"/>
    </location>
</feature>
<feature type="compositionally biased region" description="Polar residues" evidence="5">
    <location>
        <begin position="330"/>
        <end position="339"/>
    </location>
</feature>
<comment type="caution">
    <text evidence="7">The sequence shown here is derived from an EMBL/GenBank/DDBJ whole genome shotgun (WGS) entry which is preliminary data.</text>
</comment>
<dbReference type="PROSITE" id="PS50103">
    <property type="entry name" value="ZF_C3H1"/>
    <property type="match status" value="1"/>
</dbReference>
<feature type="compositionally biased region" description="Basic and acidic residues" evidence="5">
    <location>
        <begin position="668"/>
        <end position="697"/>
    </location>
</feature>
<dbReference type="Proteomes" id="UP001201980">
    <property type="component" value="Unassembled WGS sequence"/>
</dbReference>
<feature type="compositionally biased region" description="Low complexity" evidence="5">
    <location>
        <begin position="384"/>
        <end position="402"/>
    </location>
</feature>
<feature type="compositionally biased region" description="Low complexity" evidence="5">
    <location>
        <begin position="356"/>
        <end position="365"/>
    </location>
</feature>
<feature type="compositionally biased region" description="Polar residues" evidence="5">
    <location>
        <begin position="41"/>
        <end position="69"/>
    </location>
</feature>
<dbReference type="SUPFAM" id="SSF90229">
    <property type="entry name" value="CCCH zinc finger"/>
    <property type="match status" value="1"/>
</dbReference>
<feature type="region of interest" description="Disordered" evidence="5">
    <location>
        <begin position="312"/>
        <end position="402"/>
    </location>
</feature>
<keyword evidence="2 4" id="KW-0863">Zinc-finger</keyword>
<gene>
    <name evidence="7" type="ORF">MKZ38_004341</name>
</gene>
<sequence>MTSEASPLSCSPSTTSSPSFSSSTSTTLSPQQPAKRRKDSAPTSPGSTMISSKNNPTNLLNNTCESMATTAEDGGGESIRSSKNAGTWLADNSRSNGKTPLPTHYITRPKAHVQTNDGNIALPGPMVPLVPIDQLPDHVEVVGVPRRLKREQTDRLGLLNVGTFAKSEANNPGGRGHFLYDVQVHRGSAADLSPDDGAASSGLGILGGLSSRSVNERLRVLEREIFAASNGGRSRGTLQQQYYYQGRGGATGNPSSATCKSKNVANSGTRPLQPLVSSSPTTPETQSLRQERAHLRLQRERERMERFGTVHPADRMTNNNSNNGIGGQLCQDSYSSSQKPARAAGGGLANSIFAASNSSNNPPSSTRAHHNNRHHLQNQPHSLGPSVPMSRVGPSSPGSPTTSYCRHWCQHGTCKWGSYCRYTHNMPTTSSGLHEVGLAGFPAWWAAAMGIAIGGGMTGLETMGRLGLGGGGRADDVAIDEVVRKRFGAAQHGKISPTESDNLPSIEAVLETRRDGTRRDDYDAYRVEDGNAKFSVDRELGSKFEEVESEKSSSLDSEKGDIVASKRAARQAKRQRAKRRVGNLLPTPIPHSPVDVNRVDAARLRLPASNSEERMKSVIERLERGCVGGPAYFDGEIHGMAANQATNDTTWGRSRPLVEFEGSVPSTNERKSHRRDENVSALKNNREEMKAERKDRTGILVEI</sequence>
<feature type="region of interest" description="Disordered" evidence="5">
    <location>
        <begin position="661"/>
        <end position="703"/>
    </location>
</feature>
<name>A0AAD5RMJ0_9PEZI</name>
<evidence type="ECO:0000313" key="8">
    <source>
        <dbReference type="Proteomes" id="UP001201980"/>
    </source>
</evidence>
<keyword evidence="1 4" id="KW-0479">Metal-binding</keyword>
<evidence type="ECO:0000256" key="2">
    <source>
        <dbReference type="ARBA" id="ARBA00022771"/>
    </source>
</evidence>
<evidence type="ECO:0000256" key="3">
    <source>
        <dbReference type="ARBA" id="ARBA00022833"/>
    </source>
</evidence>
<feature type="compositionally biased region" description="Polar residues" evidence="5">
    <location>
        <begin position="252"/>
        <end position="288"/>
    </location>
</feature>
<dbReference type="EMBL" id="JAKWBI020000253">
    <property type="protein sequence ID" value="KAJ2897882.1"/>
    <property type="molecule type" value="Genomic_DNA"/>
</dbReference>
<dbReference type="InterPro" id="IPR036855">
    <property type="entry name" value="Znf_CCCH_sf"/>
</dbReference>
<keyword evidence="3 4" id="KW-0862">Zinc</keyword>
<evidence type="ECO:0000256" key="1">
    <source>
        <dbReference type="ARBA" id="ARBA00022723"/>
    </source>
</evidence>
<dbReference type="AlphaFoldDB" id="A0AAD5RMJ0"/>
<feature type="domain" description="C3H1-type" evidence="6">
    <location>
        <begin position="399"/>
        <end position="427"/>
    </location>
</feature>
<accession>A0AAD5RMJ0</accession>